<organism evidence="7 8">
    <name type="scientific">Neisseria oralis</name>
    <dbReference type="NCBI Taxonomy" id="1107316"/>
    <lineage>
        <taxon>Bacteria</taxon>
        <taxon>Pseudomonadati</taxon>
        <taxon>Pseudomonadota</taxon>
        <taxon>Betaproteobacteria</taxon>
        <taxon>Neisseriales</taxon>
        <taxon>Neisseriaceae</taxon>
        <taxon>Neisseria</taxon>
    </lineage>
</organism>
<evidence type="ECO:0000256" key="5">
    <source>
        <dbReference type="ARBA" id="ARBA00022840"/>
    </source>
</evidence>
<keyword evidence="4" id="KW-0547">Nucleotide-binding</keyword>
<dbReference type="InterPro" id="IPR003593">
    <property type="entry name" value="AAA+_ATPase"/>
</dbReference>
<evidence type="ECO:0000256" key="4">
    <source>
        <dbReference type="ARBA" id="ARBA00022741"/>
    </source>
</evidence>
<evidence type="ECO:0000313" key="8">
    <source>
        <dbReference type="Proteomes" id="UP001621964"/>
    </source>
</evidence>
<dbReference type="RefSeq" id="WP_039850972.1">
    <property type="nucleotide sequence ID" value="NZ_JBJGEB010000003.1"/>
</dbReference>
<dbReference type="InterPro" id="IPR027417">
    <property type="entry name" value="P-loop_NTPase"/>
</dbReference>
<dbReference type="PANTHER" id="PTHR42734">
    <property type="entry name" value="METAL TRANSPORT SYSTEM ATP-BINDING PROTEIN TM_0124-RELATED"/>
    <property type="match status" value="1"/>
</dbReference>
<dbReference type="Gene3D" id="3.40.50.300">
    <property type="entry name" value="P-loop containing nucleotide triphosphate hydrolases"/>
    <property type="match status" value="1"/>
</dbReference>
<dbReference type="Proteomes" id="UP001621964">
    <property type="component" value="Unassembled WGS sequence"/>
</dbReference>
<keyword evidence="2" id="KW-0813">Transport</keyword>
<dbReference type="GO" id="GO:0005524">
    <property type="term" value="F:ATP binding"/>
    <property type="evidence" value="ECO:0007669"/>
    <property type="project" value="UniProtKB-KW"/>
</dbReference>
<evidence type="ECO:0000313" key="7">
    <source>
        <dbReference type="EMBL" id="MFK7641757.1"/>
    </source>
</evidence>
<keyword evidence="3" id="KW-0472">Membrane</keyword>
<dbReference type="PANTHER" id="PTHR42734:SF5">
    <property type="entry name" value="IRON TRANSPORT SYSTEM ATP-BINDING PROTEIN HI_0361-RELATED"/>
    <property type="match status" value="1"/>
</dbReference>
<accession>A0ABW8Q2H6</accession>
<evidence type="ECO:0000256" key="3">
    <source>
        <dbReference type="ARBA" id="ARBA00022475"/>
    </source>
</evidence>
<comment type="similarity">
    <text evidence="1">Belongs to the ABC transporter superfamily.</text>
</comment>
<keyword evidence="8" id="KW-1185">Reference proteome</keyword>
<dbReference type="SMART" id="SM00382">
    <property type="entry name" value="AAA"/>
    <property type="match status" value="1"/>
</dbReference>
<dbReference type="InterPro" id="IPR003439">
    <property type="entry name" value="ABC_transporter-like_ATP-bd"/>
</dbReference>
<comment type="caution">
    <text evidence="7">The sequence shown here is derived from an EMBL/GenBank/DDBJ whole genome shotgun (WGS) entry which is preliminary data.</text>
</comment>
<evidence type="ECO:0000256" key="1">
    <source>
        <dbReference type="ARBA" id="ARBA00005417"/>
    </source>
</evidence>
<dbReference type="EMBL" id="JBJGEB010000003">
    <property type="protein sequence ID" value="MFK7641757.1"/>
    <property type="molecule type" value="Genomic_DNA"/>
</dbReference>
<evidence type="ECO:0000256" key="2">
    <source>
        <dbReference type="ARBA" id="ARBA00022448"/>
    </source>
</evidence>
<gene>
    <name evidence="7" type="ORF">ACI43T_04490</name>
</gene>
<reference evidence="7 8" key="1">
    <citation type="submission" date="2024-11" db="EMBL/GenBank/DDBJ databases">
        <authorList>
            <person name="Mikucki A.G."/>
            <person name="Kahler C.M."/>
        </authorList>
    </citation>
    <scope>NUCLEOTIDE SEQUENCE [LARGE SCALE GENOMIC DNA]</scope>
    <source>
        <strain evidence="7 8">EXNM717</strain>
    </source>
</reference>
<feature type="domain" description="ABC transporter" evidence="6">
    <location>
        <begin position="3"/>
        <end position="231"/>
    </location>
</feature>
<keyword evidence="5 7" id="KW-0067">ATP-binding</keyword>
<keyword evidence="3" id="KW-1003">Cell membrane</keyword>
<dbReference type="CDD" id="cd03235">
    <property type="entry name" value="ABC_Metallic_Cations"/>
    <property type="match status" value="1"/>
</dbReference>
<dbReference type="PROSITE" id="PS50893">
    <property type="entry name" value="ABC_TRANSPORTER_2"/>
    <property type="match status" value="1"/>
</dbReference>
<name>A0ABW8Q2H6_9NEIS</name>
<proteinExistence type="inferred from homology"/>
<dbReference type="Pfam" id="PF00005">
    <property type="entry name" value="ABC_tran"/>
    <property type="match status" value="1"/>
</dbReference>
<evidence type="ECO:0000259" key="6">
    <source>
        <dbReference type="PROSITE" id="PS50893"/>
    </source>
</evidence>
<dbReference type="InterPro" id="IPR050153">
    <property type="entry name" value="Metal_Ion_Import_ABC"/>
</dbReference>
<dbReference type="SUPFAM" id="SSF52540">
    <property type="entry name" value="P-loop containing nucleoside triphosphate hydrolases"/>
    <property type="match status" value="1"/>
</dbReference>
<sequence>MSIIVDNLTVSYRSRPAVHHVSAEFADQSMWAVFGPNGAGKSTLLKAVMGLQKADTGCVRRIGLKRGDIAYLPQQSETDRSQPMTVFELAAMGLWYEIGFFGRVNAGQRQRVFDALERVEMADFAERQIAHLSNGQFQRVLFARMLVQDAKFLLLDEPFNAVDAKTTYALLEVLAACHTEGRAVIAVLHDYEQVRAYFADTLLLAREKIAAGATEAVLTEEYLRQADAAMQRHGSADWCEA</sequence>
<protein>
    <submittedName>
        <fullName evidence="7">Metal ABC transporter ATP-binding protein</fullName>
    </submittedName>
</protein>